<evidence type="ECO:0000256" key="6">
    <source>
        <dbReference type="ARBA" id="ARBA00022741"/>
    </source>
</evidence>
<keyword evidence="3 12" id="KW-0963">Cytoplasm</keyword>
<evidence type="ECO:0000256" key="11">
    <source>
        <dbReference type="ARBA" id="ARBA00023316"/>
    </source>
</evidence>
<dbReference type="Proteomes" id="UP000036756">
    <property type="component" value="Unassembled WGS sequence"/>
</dbReference>
<dbReference type="InterPro" id="IPR005761">
    <property type="entry name" value="UDP-N-AcMur-Glu-dNH2Pim_ligase"/>
</dbReference>
<dbReference type="NCBIfam" id="NF001124">
    <property type="entry name" value="PRK00139.1-2"/>
    <property type="match status" value="1"/>
</dbReference>
<comment type="cofactor">
    <cofactor evidence="12">
        <name>Mg(2+)</name>
        <dbReference type="ChEBI" id="CHEBI:18420"/>
    </cofactor>
</comment>
<reference evidence="17 18" key="1">
    <citation type="submission" date="2015-06" db="EMBL/GenBank/DDBJ databases">
        <title>Draft genome sequence of the purine-degrading Clostridium cylindrosporum HC-1 (DSM 605).</title>
        <authorList>
            <person name="Poehlein A."/>
            <person name="Schiel-Bengelsdorf B."/>
            <person name="Bengelsdorf F."/>
            <person name="Daniel R."/>
            <person name="Duerre P."/>
        </authorList>
    </citation>
    <scope>NUCLEOTIDE SEQUENCE [LARGE SCALE GENOMIC DNA]</scope>
    <source>
        <strain evidence="17 18">DSM 605</strain>
    </source>
</reference>
<dbReference type="Pfam" id="PF02875">
    <property type="entry name" value="Mur_ligase_C"/>
    <property type="match status" value="1"/>
</dbReference>
<feature type="binding site" evidence="12">
    <location>
        <position position="186"/>
    </location>
    <ligand>
        <name>UDP-N-acetyl-alpha-D-muramoyl-L-alanyl-D-glutamate</name>
        <dbReference type="ChEBI" id="CHEBI:83900"/>
    </ligand>
</feature>
<evidence type="ECO:0000256" key="7">
    <source>
        <dbReference type="ARBA" id="ARBA00022840"/>
    </source>
</evidence>
<dbReference type="RefSeq" id="WP_048570842.1">
    <property type="nucleotide sequence ID" value="NZ_LFVU01000027.1"/>
</dbReference>
<feature type="binding site" evidence="12">
    <location>
        <position position="29"/>
    </location>
    <ligand>
        <name>UDP-N-acetyl-alpha-D-muramoyl-L-alanyl-D-glutamate</name>
        <dbReference type="ChEBI" id="CHEBI:83900"/>
    </ligand>
</feature>
<dbReference type="Pfam" id="PF01225">
    <property type="entry name" value="Mur_ligase"/>
    <property type="match status" value="1"/>
</dbReference>
<dbReference type="GO" id="GO:0005524">
    <property type="term" value="F:ATP binding"/>
    <property type="evidence" value="ECO:0007669"/>
    <property type="project" value="UniProtKB-UniRule"/>
</dbReference>
<dbReference type="GO" id="GO:0051301">
    <property type="term" value="P:cell division"/>
    <property type="evidence" value="ECO:0007669"/>
    <property type="project" value="UniProtKB-KW"/>
</dbReference>
<accession>A0A0J8D6C0</accession>
<dbReference type="InterPro" id="IPR000713">
    <property type="entry name" value="Mur_ligase_N"/>
</dbReference>
<evidence type="ECO:0000256" key="4">
    <source>
        <dbReference type="ARBA" id="ARBA00022598"/>
    </source>
</evidence>
<feature type="modified residue" description="N6-carboxylysine" evidence="12">
    <location>
        <position position="218"/>
    </location>
</feature>
<evidence type="ECO:0000256" key="12">
    <source>
        <dbReference type="HAMAP-Rule" id="MF_00208"/>
    </source>
</evidence>
<evidence type="ECO:0000259" key="15">
    <source>
        <dbReference type="Pfam" id="PF02875"/>
    </source>
</evidence>
<feature type="domain" description="Mur ligase N-terminal catalytic" evidence="14">
    <location>
        <begin position="27"/>
        <end position="95"/>
    </location>
</feature>
<evidence type="ECO:0000259" key="16">
    <source>
        <dbReference type="Pfam" id="PF08245"/>
    </source>
</evidence>
<comment type="function">
    <text evidence="12">Catalyzes the addition of meso-diaminopimelic acid to the nucleotide precursor UDP-N-acetylmuramoyl-L-alanyl-D-glutamate (UMAG) in the biosynthesis of bacterial cell-wall peptidoglycan.</text>
</comment>
<dbReference type="HAMAP" id="MF_00208">
    <property type="entry name" value="MurE"/>
    <property type="match status" value="1"/>
</dbReference>
<dbReference type="InterPro" id="IPR018109">
    <property type="entry name" value="Folylpolyglutamate_synth_CS"/>
</dbReference>
<organism evidence="17 18">
    <name type="scientific">Clostridium cylindrosporum DSM 605</name>
    <dbReference type="NCBI Taxonomy" id="1121307"/>
    <lineage>
        <taxon>Bacteria</taxon>
        <taxon>Bacillati</taxon>
        <taxon>Bacillota</taxon>
        <taxon>Clostridia</taxon>
        <taxon>Eubacteriales</taxon>
        <taxon>Clostridiaceae</taxon>
        <taxon>Clostridium</taxon>
    </lineage>
</organism>
<dbReference type="OrthoDB" id="9800958at2"/>
<keyword evidence="8 12" id="KW-0133">Cell shape</keyword>
<feature type="binding site" evidence="12">
    <location>
        <position position="375"/>
    </location>
    <ligand>
        <name>meso-2,6-diaminopimelate</name>
        <dbReference type="ChEBI" id="CHEBI:57791"/>
    </ligand>
</feature>
<feature type="binding site" evidence="12">
    <location>
        <position position="451"/>
    </location>
    <ligand>
        <name>meso-2,6-diaminopimelate</name>
        <dbReference type="ChEBI" id="CHEBI:57791"/>
    </ligand>
</feature>
<feature type="domain" description="Mur ligase C-terminal" evidence="15">
    <location>
        <begin position="326"/>
        <end position="453"/>
    </location>
</feature>
<evidence type="ECO:0000259" key="14">
    <source>
        <dbReference type="Pfam" id="PF01225"/>
    </source>
</evidence>
<keyword evidence="4 12" id="KW-0436">Ligase</keyword>
<evidence type="ECO:0000313" key="17">
    <source>
        <dbReference type="EMBL" id="KMT21402.1"/>
    </source>
</evidence>
<dbReference type="InterPro" id="IPR013221">
    <property type="entry name" value="Mur_ligase_cen"/>
</dbReference>
<evidence type="ECO:0000256" key="1">
    <source>
        <dbReference type="ARBA" id="ARBA00004752"/>
    </source>
</evidence>
<name>A0A0J8D6C0_CLOCY</name>
<evidence type="ECO:0000313" key="18">
    <source>
        <dbReference type="Proteomes" id="UP000036756"/>
    </source>
</evidence>
<dbReference type="NCBIfam" id="NF001126">
    <property type="entry name" value="PRK00139.1-4"/>
    <property type="match status" value="1"/>
</dbReference>
<dbReference type="PATRIC" id="fig|1121307.3.peg.1019"/>
<dbReference type="AlphaFoldDB" id="A0A0J8D6C0"/>
<comment type="caution">
    <text evidence="17">The sequence shown here is derived from an EMBL/GenBank/DDBJ whole genome shotgun (WGS) entry which is preliminary data.</text>
</comment>
<evidence type="ECO:0000256" key="3">
    <source>
        <dbReference type="ARBA" id="ARBA00022490"/>
    </source>
</evidence>
<dbReference type="GO" id="GO:0009252">
    <property type="term" value="P:peptidoglycan biosynthetic process"/>
    <property type="evidence" value="ECO:0007669"/>
    <property type="project" value="UniProtKB-UniRule"/>
</dbReference>
<evidence type="ECO:0000256" key="9">
    <source>
        <dbReference type="ARBA" id="ARBA00022984"/>
    </source>
</evidence>
<keyword evidence="11 12" id="KW-0961">Cell wall biogenesis/degradation</keyword>
<dbReference type="PANTHER" id="PTHR23135">
    <property type="entry name" value="MUR LIGASE FAMILY MEMBER"/>
    <property type="match status" value="1"/>
</dbReference>
<dbReference type="InterPro" id="IPR036615">
    <property type="entry name" value="Mur_ligase_C_dom_sf"/>
</dbReference>
<comment type="subcellular location">
    <subcellularLocation>
        <location evidence="12 13">Cytoplasm</location>
    </subcellularLocation>
</comment>
<keyword evidence="6 12" id="KW-0547">Nucleotide-binding</keyword>
<dbReference type="PROSITE" id="PS01011">
    <property type="entry name" value="FOLYLPOLYGLU_SYNT_1"/>
    <property type="match status" value="1"/>
</dbReference>
<feature type="binding site" evidence="12">
    <location>
        <begin position="399"/>
        <end position="402"/>
    </location>
    <ligand>
        <name>meso-2,6-diaminopimelate</name>
        <dbReference type="ChEBI" id="CHEBI:57791"/>
    </ligand>
</feature>
<dbReference type="SUPFAM" id="SSF63418">
    <property type="entry name" value="MurE/MurF N-terminal domain"/>
    <property type="match status" value="1"/>
</dbReference>
<dbReference type="GO" id="GO:0008765">
    <property type="term" value="F:UDP-N-acetylmuramoylalanyl-D-glutamate-2,6-diaminopimelate ligase activity"/>
    <property type="evidence" value="ECO:0007669"/>
    <property type="project" value="UniProtKB-UniRule"/>
</dbReference>
<dbReference type="InterPro" id="IPR004101">
    <property type="entry name" value="Mur_ligase_C"/>
</dbReference>
<sequence>MKISDLVKNMEEVEVIGNDIDIKKLCYSTSDIDENSLFFCIVGLNVDGHTFIKKAIENGAKAIVVSKDLEPLNDVTVIKVKDTREAMSLISSNFYGNPSKEIDVIGITGTNGKTTSTFMMKSILEVANKKTSLLGTIYNIIGSKKEEAKRTTPESKDLQGLFRDMINFGDDSCIMEVSSHSLDLKRVYGVDFKVGIFTNLTQDHLDFHSDMGSYFNAKMKLFDNSEYAVINIDDEYGRKAVNKIKGKVLTYGLTNEANLFASDILISSEGAKFKLNYKGESEEILLHLPGKFNIYNALGCIGAALILNITLEDIKKGLESLSSVPGRSEKITSSKGFTVIIDYAHTPDGLTNILSTTKEYTDGNLIALFGCGGDRDRTKRPLMGKAAGEIADFCVVTSDNPRGEEPSDIIQDIIPGVKATGCNYTVIENRKDAIKYAIDNAKKGDVIVIAGKGHETYQILKNETIHFDEKEIVLDFLKEEL</sequence>
<evidence type="ECO:0000256" key="10">
    <source>
        <dbReference type="ARBA" id="ARBA00023306"/>
    </source>
</evidence>
<comment type="catalytic activity">
    <reaction evidence="12">
        <text>UDP-N-acetyl-alpha-D-muramoyl-L-alanyl-D-glutamate + meso-2,6-diaminopimelate + ATP = UDP-N-acetyl-alpha-D-muramoyl-L-alanyl-gamma-D-glutamyl-meso-2,6-diaminopimelate + ADP + phosphate + H(+)</text>
        <dbReference type="Rhea" id="RHEA:23676"/>
        <dbReference type="ChEBI" id="CHEBI:15378"/>
        <dbReference type="ChEBI" id="CHEBI:30616"/>
        <dbReference type="ChEBI" id="CHEBI:43474"/>
        <dbReference type="ChEBI" id="CHEBI:57791"/>
        <dbReference type="ChEBI" id="CHEBI:83900"/>
        <dbReference type="ChEBI" id="CHEBI:83905"/>
        <dbReference type="ChEBI" id="CHEBI:456216"/>
        <dbReference type="EC" id="6.3.2.13"/>
    </reaction>
</comment>
<dbReference type="UniPathway" id="UPA00219"/>
<dbReference type="GO" id="GO:0071555">
    <property type="term" value="P:cell wall organization"/>
    <property type="evidence" value="ECO:0007669"/>
    <property type="project" value="UniProtKB-KW"/>
</dbReference>
<dbReference type="Pfam" id="PF08245">
    <property type="entry name" value="Mur_ligase_M"/>
    <property type="match status" value="1"/>
</dbReference>
<dbReference type="InterPro" id="IPR036565">
    <property type="entry name" value="Mur-like_cat_sf"/>
</dbReference>
<feature type="binding site" evidence="12">
    <location>
        <begin position="151"/>
        <end position="152"/>
    </location>
    <ligand>
        <name>UDP-N-acetyl-alpha-D-muramoyl-L-alanyl-D-glutamate</name>
        <dbReference type="ChEBI" id="CHEBI:83900"/>
    </ligand>
</feature>
<comment type="caution">
    <text evidence="12">Lacks conserved residue(s) required for the propagation of feature annotation.</text>
</comment>
<keyword evidence="5 12" id="KW-0132">Cell division</keyword>
<dbReference type="EMBL" id="LFVU01000027">
    <property type="protein sequence ID" value="KMT21402.1"/>
    <property type="molecule type" value="Genomic_DNA"/>
</dbReference>
<evidence type="ECO:0000256" key="13">
    <source>
        <dbReference type="RuleBase" id="RU004135"/>
    </source>
</evidence>
<comment type="PTM">
    <text evidence="12">Carboxylation is probably crucial for Mg(2+) binding and, consequently, for the gamma-phosphate positioning of ATP.</text>
</comment>
<dbReference type="GO" id="GO:0000287">
    <property type="term" value="F:magnesium ion binding"/>
    <property type="evidence" value="ECO:0007669"/>
    <property type="project" value="UniProtKB-UniRule"/>
</dbReference>
<dbReference type="GO" id="GO:0004326">
    <property type="term" value="F:tetrahydrofolylpolyglutamate synthase activity"/>
    <property type="evidence" value="ECO:0007669"/>
    <property type="project" value="InterPro"/>
</dbReference>
<keyword evidence="7 12" id="KW-0067">ATP-binding</keyword>
<gene>
    <name evidence="12 17" type="primary">murE</name>
    <name evidence="17" type="ORF">CLCY_2c01620</name>
</gene>
<keyword evidence="18" id="KW-1185">Reference proteome</keyword>
<keyword evidence="12" id="KW-0460">Magnesium</keyword>
<proteinExistence type="inferred from homology"/>
<dbReference type="GO" id="GO:0005737">
    <property type="term" value="C:cytoplasm"/>
    <property type="evidence" value="ECO:0007669"/>
    <property type="project" value="UniProtKB-SubCell"/>
</dbReference>
<comment type="similarity">
    <text evidence="2 12">Belongs to the MurCDEF family. MurE subfamily.</text>
</comment>
<feature type="binding site" evidence="12">
    <location>
        <position position="178"/>
    </location>
    <ligand>
        <name>UDP-N-acetyl-alpha-D-muramoyl-L-alanyl-D-glutamate</name>
        <dbReference type="ChEBI" id="CHEBI:83900"/>
    </ligand>
</feature>
<evidence type="ECO:0000256" key="2">
    <source>
        <dbReference type="ARBA" id="ARBA00005898"/>
    </source>
</evidence>
<dbReference type="STRING" id="1121307.CLCY_2c01620"/>
<dbReference type="Gene3D" id="3.90.190.20">
    <property type="entry name" value="Mur ligase, C-terminal domain"/>
    <property type="match status" value="1"/>
</dbReference>
<dbReference type="EC" id="6.3.2.13" evidence="12"/>
<dbReference type="NCBIfam" id="TIGR01085">
    <property type="entry name" value="murE"/>
    <property type="match status" value="1"/>
</dbReference>
<dbReference type="GO" id="GO:0008360">
    <property type="term" value="P:regulation of cell shape"/>
    <property type="evidence" value="ECO:0007669"/>
    <property type="project" value="UniProtKB-KW"/>
</dbReference>
<protein>
    <recommendedName>
        <fullName evidence="12">UDP-N-acetylmuramoyl-L-alanyl-D-glutamate--2,6-diaminopimelate ligase</fullName>
        <ecNumber evidence="12">6.3.2.13</ecNumber>
    </recommendedName>
    <alternativeName>
        <fullName evidence="12">Meso-A2pm-adding enzyme</fullName>
    </alternativeName>
    <alternativeName>
        <fullName evidence="12">Meso-diaminopimelate-adding enzyme</fullName>
    </alternativeName>
    <alternativeName>
        <fullName evidence="12">UDP-MurNAc-L-Ala-D-Glu:meso-diaminopimelate ligase</fullName>
    </alternativeName>
    <alternativeName>
        <fullName evidence="12">UDP-MurNAc-tripeptide synthetase</fullName>
    </alternativeName>
    <alternativeName>
        <fullName evidence="12">UDP-N-acetylmuramyl-tripeptide synthetase</fullName>
    </alternativeName>
</protein>
<dbReference type="PANTHER" id="PTHR23135:SF4">
    <property type="entry name" value="UDP-N-ACETYLMURAMOYL-L-ALANYL-D-GLUTAMATE--2,6-DIAMINOPIMELATE LIGASE MURE HOMOLOG, CHLOROPLASTIC"/>
    <property type="match status" value="1"/>
</dbReference>
<dbReference type="Gene3D" id="3.40.1190.10">
    <property type="entry name" value="Mur-like, catalytic domain"/>
    <property type="match status" value="1"/>
</dbReference>
<feature type="binding site" evidence="12">
    <location>
        <position position="455"/>
    </location>
    <ligand>
        <name>meso-2,6-diaminopimelate</name>
        <dbReference type="ChEBI" id="CHEBI:57791"/>
    </ligand>
</feature>
<evidence type="ECO:0000256" key="5">
    <source>
        <dbReference type="ARBA" id="ARBA00022618"/>
    </source>
</evidence>
<keyword evidence="10 12" id="KW-0131">Cell cycle</keyword>
<evidence type="ECO:0000256" key="8">
    <source>
        <dbReference type="ARBA" id="ARBA00022960"/>
    </source>
</evidence>
<feature type="binding site" evidence="12">
    <location>
        <begin position="109"/>
        <end position="115"/>
    </location>
    <ligand>
        <name>ATP</name>
        <dbReference type="ChEBI" id="CHEBI:30616"/>
    </ligand>
</feature>
<dbReference type="InterPro" id="IPR035911">
    <property type="entry name" value="MurE/MurF_N"/>
</dbReference>
<keyword evidence="9 12" id="KW-0573">Peptidoglycan synthesis</keyword>
<dbReference type="SUPFAM" id="SSF53244">
    <property type="entry name" value="MurD-like peptide ligases, peptide-binding domain"/>
    <property type="match status" value="1"/>
</dbReference>
<comment type="pathway">
    <text evidence="1 12 13">Cell wall biogenesis; peptidoglycan biosynthesis.</text>
</comment>
<feature type="domain" description="Mur ligase central" evidence="16">
    <location>
        <begin position="107"/>
        <end position="304"/>
    </location>
</feature>
<dbReference type="SUPFAM" id="SSF53623">
    <property type="entry name" value="MurD-like peptide ligases, catalytic domain"/>
    <property type="match status" value="1"/>
</dbReference>
<dbReference type="Gene3D" id="3.40.1390.10">
    <property type="entry name" value="MurE/MurF, N-terminal domain"/>
    <property type="match status" value="1"/>
</dbReference>
<feature type="short sequence motif" description="Meso-diaminopimelate recognition motif" evidence="12">
    <location>
        <begin position="399"/>
        <end position="402"/>
    </location>
</feature>